<dbReference type="InterPro" id="IPR036179">
    <property type="entry name" value="Ig-like_dom_sf"/>
</dbReference>
<keyword evidence="4" id="KW-1185">Reference proteome</keyword>
<dbReference type="AlphaFoldDB" id="A0ABD0WJT5"/>
<accession>A0ABD0WJT5</accession>
<gene>
    <name evidence="3" type="ORF">UPYG_G00315560</name>
</gene>
<dbReference type="Gene3D" id="2.60.40.10">
    <property type="entry name" value="Immunoglobulins"/>
    <property type="match status" value="2"/>
</dbReference>
<dbReference type="SMART" id="SM00409">
    <property type="entry name" value="IG"/>
    <property type="match status" value="3"/>
</dbReference>
<proteinExistence type="predicted"/>
<sequence length="452" mass="50342">MKRSIFFISGQTEHVSLSVSHLAQTSVPNLSQSSSEFSWEWTSHDGRYSKLVIAKVGSSGLVQISLFKDYFKGKDYGITVKPKFECAGVFLFAKTKPEYVQLSEIEVFSIKITPSFWPTFLLGSDVSVSCEASCLPEGATLQWEGDGEPTSNTTLFYNNTAHMVIYSVQQSRQRIYCCNVTLNAILLFTVCQVVKTEAVSSEASLTLYRQSSNNHTVTLLCVASNEYKIASWSWTSAVTARKVTVVKNAENGSNVMLNRFSSRDFNRFSCPLYISPLEFKDGGRFHCYFDDILTSSINVLTINVSTKPANGLLRNQSVVLRCEVSEVTGDPVTLAWLRMEGSRGVLVKQDVLTESHPNRMLNLTLPSLCMDQLHWQCVVFTQGMLRATASLTLTFPIQTKISLLTGTETMIRGGIVGAATLGMLGFLYFQCQRLKETHRQEEEPALQETTTV</sequence>
<dbReference type="EMBL" id="JAGEUA010000010">
    <property type="protein sequence ID" value="KAL0963937.1"/>
    <property type="molecule type" value="Genomic_DNA"/>
</dbReference>
<dbReference type="PROSITE" id="PS50835">
    <property type="entry name" value="IG_LIKE"/>
    <property type="match status" value="3"/>
</dbReference>
<organism evidence="3 4">
    <name type="scientific">Umbra pygmaea</name>
    <name type="common">Eastern mudminnow</name>
    <dbReference type="NCBI Taxonomy" id="75934"/>
    <lineage>
        <taxon>Eukaryota</taxon>
        <taxon>Metazoa</taxon>
        <taxon>Chordata</taxon>
        <taxon>Craniata</taxon>
        <taxon>Vertebrata</taxon>
        <taxon>Euteleostomi</taxon>
        <taxon>Actinopterygii</taxon>
        <taxon>Neopterygii</taxon>
        <taxon>Teleostei</taxon>
        <taxon>Protacanthopterygii</taxon>
        <taxon>Esociformes</taxon>
        <taxon>Umbridae</taxon>
        <taxon>Umbra</taxon>
    </lineage>
</organism>
<comment type="caution">
    <text evidence="3">The sequence shown here is derived from an EMBL/GenBank/DDBJ whole genome shotgun (WGS) entry which is preliminary data.</text>
</comment>
<protein>
    <recommendedName>
        <fullName evidence="2">Ig-like domain-containing protein</fullName>
    </recommendedName>
</protein>
<feature type="domain" description="Ig-like" evidence="2">
    <location>
        <begin position="214"/>
        <end position="305"/>
    </location>
</feature>
<keyword evidence="1" id="KW-0472">Membrane</keyword>
<dbReference type="InterPro" id="IPR003599">
    <property type="entry name" value="Ig_sub"/>
</dbReference>
<evidence type="ECO:0000313" key="4">
    <source>
        <dbReference type="Proteomes" id="UP001557470"/>
    </source>
</evidence>
<evidence type="ECO:0000313" key="3">
    <source>
        <dbReference type="EMBL" id="KAL0963937.1"/>
    </source>
</evidence>
<dbReference type="Proteomes" id="UP001557470">
    <property type="component" value="Unassembled WGS sequence"/>
</dbReference>
<keyword evidence="1" id="KW-0812">Transmembrane</keyword>
<feature type="domain" description="Ig-like" evidence="2">
    <location>
        <begin position="315"/>
        <end position="394"/>
    </location>
</feature>
<dbReference type="InterPro" id="IPR007110">
    <property type="entry name" value="Ig-like_dom"/>
</dbReference>
<name>A0ABD0WJT5_UMBPY</name>
<keyword evidence="1" id="KW-1133">Transmembrane helix</keyword>
<reference evidence="3 4" key="1">
    <citation type="submission" date="2024-06" db="EMBL/GenBank/DDBJ databases">
        <authorList>
            <person name="Pan Q."/>
            <person name="Wen M."/>
            <person name="Jouanno E."/>
            <person name="Zahm M."/>
            <person name="Klopp C."/>
            <person name="Cabau C."/>
            <person name="Louis A."/>
            <person name="Berthelot C."/>
            <person name="Parey E."/>
            <person name="Roest Crollius H."/>
            <person name="Montfort J."/>
            <person name="Robinson-Rechavi M."/>
            <person name="Bouchez O."/>
            <person name="Lampietro C."/>
            <person name="Lopez Roques C."/>
            <person name="Donnadieu C."/>
            <person name="Postlethwait J."/>
            <person name="Bobe J."/>
            <person name="Verreycken H."/>
            <person name="Guiguen Y."/>
        </authorList>
    </citation>
    <scope>NUCLEOTIDE SEQUENCE [LARGE SCALE GENOMIC DNA]</scope>
    <source>
        <strain evidence="3">Up_M1</strain>
        <tissue evidence="3">Testis</tissue>
    </source>
</reference>
<evidence type="ECO:0000259" key="2">
    <source>
        <dbReference type="PROSITE" id="PS50835"/>
    </source>
</evidence>
<feature type="transmembrane region" description="Helical" evidence="1">
    <location>
        <begin position="410"/>
        <end position="429"/>
    </location>
</feature>
<feature type="domain" description="Ig-like" evidence="2">
    <location>
        <begin position="97"/>
        <end position="206"/>
    </location>
</feature>
<dbReference type="InterPro" id="IPR013783">
    <property type="entry name" value="Ig-like_fold"/>
</dbReference>
<evidence type="ECO:0000256" key="1">
    <source>
        <dbReference type="SAM" id="Phobius"/>
    </source>
</evidence>
<dbReference type="SUPFAM" id="SSF48726">
    <property type="entry name" value="Immunoglobulin"/>
    <property type="match status" value="2"/>
</dbReference>